<evidence type="ECO:0000256" key="2">
    <source>
        <dbReference type="SAM" id="SignalP"/>
    </source>
</evidence>
<comment type="caution">
    <text evidence="3">The sequence shown here is derived from an EMBL/GenBank/DDBJ whole genome shotgun (WGS) entry which is preliminary data.</text>
</comment>
<evidence type="ECO:0008006" key="5">
    <source>
        <dbReference type="Google" id="ProtNLM"/>
    </source>
</evidence>
<dbReference type="EMBL" id="MVGT01001410">
    <property type="protein sequence ID" value="OVA12265.1"/>
    <property type="molecule type" value="Genomic_DNA"/>
</dbReference>
<reference evidence="3 4" key="1">
    <citation type="journal article" date="2017" name="Mol. Plant">
        <title>The Genome of Medicinal Plant Macleaya cordata Provides New Insights into Benzylisoquinoline Alkaloids Metabolism.</title>
        <authorList>
            <person name="Liu X."/>
            <person name="Liu Y."/>
            <person name="Huang P."/>
            <person name="Ma Y."/>
            <person name="Qing Z."/>
            <person name="Tang Q."/>
            <person name="Cao H."/>
            <person name="Cheng P."/>
            <person name="Zheng Y."/>
            <person name="Yuan Z."/>
            <person name="Zhou Y."/>
            <person name="Liu J."/>
            <person name="Tang Z."/>
            <person name="Zhuo Y."/>
            <person name="Zhang Y."/>
            <person name="Yu L."/>
            <person name="Huang J."/>
            <person name="Yang P."/>
            <person name="Peng Q."/>
            <person name="Zhang J."/>
            <person name="Jiang W."/>
            <person name="Zhang Z."/>
            <person name="Lin K."/>
            <person name="Ro D.K."/>
            <person name="Chen X."/>
            <person name="Xiong X."/>
            <person name="Shang Y."/>
            <person name="Huang S."/>
            <person name="Zeng J."/>
        </authorList>
    </citation>
    <scope>NUCLEOTIDE SEQUENCE [LARGE SCALE GENOMIC DNA]</scope>
    <source>
        <strain evidence="4">cv. BLH2017</strain>
        <tissue evidence="3">Root</tissue>
    </source>
</reference>
<gene>
    <name evidence="3" type="ORF">BVC80_1779g39</name>
</gene>
<sequence>MALSRAAAFLVIFVAVALFSVSAVTAQSSESIAPSPGMDAGAGYTTPVSGAFICSSLLLSLIAFLLQ</sequence>
<accession>A0A200QPB5</accession>
<keyword evidence="1" id="KW-0472">Membrane</keyword>
<evidence type="ECO:0000256" key="1">
    <source>
        <dbReference type="SAM" id="Phobius"/>
    </source>
</evidence>
<protein>
    <recommendedName>
        <fullName evidence="5">Arabinogalactan peptide</fullName>
    </recommendedName>
</protein>
<keyword evidence="4" id="KW-1185">Reference proteome</keyword>
<keyword evidence="1" id="KW-0812">Transmembrane</keyword>
<keyword evidence="1" id="KW-1133">Transmembrane helix</keyword>
<dbReference type="AlphaFoldDB" id="A0A200QPB5"/>
<dbReference type="PANTHER" id="PTHR33659">
    <property type="entry name" value="PROTEIN, PUTATIVE-RELATED-RELATED"/>
    <property type="match status" value="1"/>
</dbReference>
<dbReference type="OMA" id="QDNELAP"/>
<feature type="chain" id="PRO_5012103186" description="Arabinogalactan peptide" evidence="2">
    <location>
        <begin position="27"/>
        <end position="67"/>
    </location>
</feature>
<evidence type="ECO:0000313" key="4">
    <source>
        <dbReference type="Proteomes" id="UP000195402"/>
    </source>
</evidence>
<dbReference type="InParanoid" id="A0A200QPB5"/>
<name>A0A200QPB5_MACCD</name>
<feature type="signal peptide" evidence="2">
    <location>
        <begin position="1"/>
        <end position="26"/>
    </location>
</feature>
<feature type="transmembrane region" description="Helical" evidence="1">
    <location>
        <begin position="42"/>
        <end position="66"/>
    </location>
</feature>
<dbReference type="Proteomes" id="UP000195402">
    <property type="component" value="Unassembled WGS sequence"/>
</dbReference>
<keyword evidence="2" id="KW-0732">Signal</keyword>
<evidence type="ECO:0000313" key="3">
    <source>
        <dbReference type="EMBL" id="OVA12265.1"/>
    </source>
</evidence>
<dbReference type="PANTHER" id="PTHR33659:SF7">
    <property type="entry name" value="PROTEIN, PUTATIVE-RELATED"/>
    <property type="match status" value="1"/>
</dbReference>
<proteinExistence type="predicted"/>
<organism evidence="3 4">
    <name type="scientific">Macleaya cordata</name>
    <name type="common">Five-seeded plume-poppy</name>
    <name type="synonym">Bocconia cordata</name>
    <dbReference type="NCBI Taxonomy" id="56857"/>
    <lineage>
        <taxon>Eukaryota</taxon>
        <taxon>Viridiplantae</taxon>
        <taxon>Streptophyta</taxon>
        <taxon>Embryophyta</taxon>
        <taxon>Tracheophyta</taxon>
        <taxon>Spermatophyta</taxon>
        <taxon>Magnoliopsida</taxon>
        <taxon>Ranunculales</taxon>
        <taxon>Papaveraceae</taxon>
        <taxon>Papaveroideae</taxon>
        <taxon>Macleaya</taxon>
    </lineage>
</organism>